<comment type="subcellular location">
    <subcellularLocation>
        <location evidence="1">Endomembrane system</location>
        <topology evidence="1">Multi-pass membrane protein</topology>
    </subcellularLocation>
</comment>
<comment type="caution">
    <text evidence="7">The sequence shown here is derived from an EMBL/GenBank/DDBJ whole genome shotgun (WGS) entry which is preliminary data.</text>
</comment>
<evidence type="ECO:0000313" key="7">
    <source>
        <dbReference type="EMBL" id="PLS31262.1"/>
    </source>
</evidence>
<accession>A0A2N5JAM0</accession>
<evidence type="ECO:0000313" key="8">
    <source>
        <dbReference type="Proteomes" id="UP000235050"/>
    </source>
</evidence>
<protein>
    <recommendedName>
        <fullName evidence="6">DUF202 domain-containing protein</fullName>
    </recommendedName>
</protein>
<dbReference type="Proteomes" id="UP000235050">
    <property type="component" value="Unassembled WGS sequence"/>
</dbReference>
<dbReference type="GO" id="GO:0012505">
    <property type="term" value="C:endomembrane system"/>
    <property type="evidence" value="ECO:0007669"/>
    <property type="project" value="UniProtKB-SubCell"/>
</dbReference>
<dbReference type="Pfam" id="PF02656">
    <property type="entry name" value="DUF202"/>
    <property type="match status" value="1"/>
</dbReference>
<feature type="domain" description="DUF202" evidence="6">
    <location>
        <begin position="16"/>
        <end position="76"/>
    </location>
</feature>
<dbReference type="EMBL" id="NMWU01000014">
    <property type="protein sequence ID" value="PLS31262.1"/>
    <property type="molecule type" value="Genomic_DNA"/>
</dbReference>
<evidence type="ECO:0000256" key="1">
    <source>
        <dbReference type="ARBA" id="ARBA00004127"/>
    </source>
</evidence>
<reference evidence="7 8" key="1">
    <citation type="submission" date="2017-07" db="EMBL/GenBank/DDBJ databases">
        <title>Bifidobacterium novel species.</title>
        <authorList>
            <person name="Lugli G.A."/>
            <person name="Milani C."/>
            <person name="Duranti S."/>
            <person name="Mangifesta M."/>
        </authorList>
    </citation>
    <scope>NUCLEOTIDE SEQUENCE [LARGE SCALE GENOMIC DNA]</scope>
    <source>
        <strain evidence="8">Uis1B</strain>
    </source>
</reference>
<dbReference type="RefSeq" id="WP_101616029.1">
    <property type="nucleotide sequence ID" value="NZ_NMWU01000014.1"/>
</dbReference>
<organism evidence="7 8">
    <name type="scientific">Bifidobacterium margollesii</name>
    <dbReference type="NCBI Taxonomy" id="2020964"/>
    <lineage>
        <taxon>Bacteria</taxon>
        <taxon>Bacillati</taxon>
        <taxon>Actinomycetota</taxon>
        <taxon>Actinomycetes</taxon>
        <taxon>Bifidobacteriales</taxon>
        <taxon>Bifidobacteriaceae</taxon>
        <taxon>Bifidobacterium</taxon>
    </lineage>
</organism>
<feature type="transmembrane region" description="Helical" evidence="5">
    <location>
        <begin position="52"/>
        <end position="70"/>
    </location>
</feature>
<dbReference type="AlphaFoldDB" id="A0A2N5JAM0"/>
<keyword evidence="2 5" id="KW-0812">Transmembrane</keyword>
<keyword evidence="3 5" id="KW-1133">Transmembrane helix</keyword>
<keyword evidence="4 5" id="KW-0472">Membrane</keyword>
<gene>
    <name evidence="7" type="ORF">Uis1B_0898</name>
</gene>
<evidence type="ECO:0000256" key="3">
    <source>
        <dbReference type="ARBA" id="ARBA00022989"/>
    </source>
</evidence>
<keyword evidence="8" id="KW-1185">Reference proteome</keyword>
<sequence length="145" mass="15691">MVGGTANTIGRDDVVDKGLQIERTRLSWKRTVLNMTVFAILALRILPMYYAVWGAVVGVIGVAVTVIACVEYRRRASFYTIWFVNVDAVRKTGGFTPSVPPPPSEPYTFPTRKRQSADGRGPLAIALGISGCSAVCLILALSTVM</sequence>
<dbReference type="OrthoDB" id="3701077at2"/>
<evidence type="ECO:0000259" key="6">
    <source>
        <dbReference type="Pfam" id="PF02656"/>
    </source>
</evidence>
<name>A0A2N5JAM0_9BIFI</name>
<evidence type="ECO:0000256" key="2">
    <source>
        <dbReference type="ARBA" id="ARBA00022692"/>
    </source>
</evidence>
<evidence type="ECO:0000256" key="4">
    <source>
        <dbReference type="ARBA" id="ARBA00023136"/>
    </source>
</evidence>
<proteinExistence type="predicted"/>
<evidence type="ECO:0000256" key="5">
    <source>
        <dbReference type="SAM" id="Phobius"/>
    </source>
</evidence>
<dbReference type="InterPro" id="IPR003807">
    <property type="entry name" value="DUF202"/>
</dbReference>
<feature type="transmembrane region" description="Helical" evidence="5">
    <location>
        <begin position="123"/>
        <end position="144"/>
    </location>
</feature>